<evidence type="ECO:0000313" key="2">
    <source>
        <dbReference type="EMBL" id="CAB1424750.1"/>
    </source>
</evidence>
<keyword evidence="3" id="KW-1185">Reference proteome</keyword>
<dbReference type="Proteomes" id="UP001153269">
    <property type="component" value="Unassembled WGS sequence"/>
</dbReference>
<evidence type="ECO:0000313" key="3">
    <source>
        <dbReference type="Proteomes" id="UP001153269"/>
    </source>
</evidence>
<dbReference type="EMBL" id="CADEAL010000751">
    <property type="protein sequence ID" value="CAB1424750.1"/>
    <property type="molecule type" value="Genomic_DNA"/>
</dbReference>
<name>A0A9N7U5E0_PLEPL</name>
<feature type="region of interest" description="Disordered" evidence="1">
    <location>
        <begin position="57"/>
        <end position="89"/>
    </location>
</feature>
<gene>
    <name evidence="2" type="ORF">PLEPLA_LOCUS12678</name>
</gene>
<sequence>MPIENHFHRPERARRAAAHVSLVWGTAGVLLDACVHQLPAASVFPVHLFVCERARGEAEEKSLNPSPQVRGHRKFPERGGGGASCRGGPAQMLTVAVKQ</sequence>
<dbReference type="AlphaFoldDB" id="A0A9N7U5E0"/>
<accession>A0A9N7U5E0</accession>
<comment type="caution">
    <text evidence="2">The sequence shown here is derived from an EMBL/GenBank/DDBJ whole genome shotgun (WGS) entry which is preliminary data.</text>
</comment>
<protein>
    <submittedName>
        <fullName evidence="2">Uncharacterized protein</fullName>
    </submittedName>
</protein>
<proteinExistence type="predicted"/>
<organism evidence="2 3">
    <name type="scientific">Pleuronectes platessa</name>
    <name type="common">European plaice</name>
    <dbReference type="NCBI Taxonomy" id="8262"/>
    <lineage>
        <taxon>Eukaryota</taxon>
        <taxon>Metazoa</taxon>
        <taxon>Chordata</taxon>
        <taxon>Craniata</taxon>
        <taxon>Vertebrata</taxon>
        <taxon>Euteleostomi</taxon>
        <taxon>Actinopterygii</taxon>
        <taxon>Neopterygii</taxon>
        <taxon>Teleostei</taxon>
        <taxon>Neoteleostei</taxon>
        <taxon>Acanthomorphata</taxon>
        <taxon>Carangaria</taxon>
        <taxon>Pleuronectiformes</taxon>
        <taxon>Pleuronectoidei</taxon>
        <taxon>Pleuronectidae</taxon>
        <taxon>Pleuronectes</taxon>
    </lineage>
</organism>
<reference evidence="2" key="1">
    <citation type="submission" date="2020-03" db="EMBL/GenBank/DDBJ databases">
        <authorList>
            <person name="Weist P."/>
        </authorList>
    </citation>
    <scope>NUCLEOTIDE SEQUENCE</scope>
</reference>
<evidence type="ECO:0000256" key="1">
    <source>
        <dbReference type="SAM" id="MobiDB-lite"/>
    </source>
</evidence>